<reference evidence="14 15" key="1">
    <citation type="submission" date="2019-11" db="EMBL/GenBank/DDBJ databases">
        <title>Comparative genomics of hydrocarbon-degrading Desulfosarcina strains.</title>
        <authorList>
            <person name="Watanabe M."/>
            <person name="Kojima H."/>
            <person name="Fukui M."/>
        </authorList>
    </citation>
    <scope>NUCLEOTIDE SEQUENCE [LARGE SCALE GENOMIC DNA]</scope>
    <source>
        <strain evidence="15">oXyS1</strain>
    </source>
</reference>
<dbReference type="SMART" id="SM00091">
    <property type="entry name" value="PAS"/>
    <property type="match status" value="2"/>
</dbReference>
<keyword evidence="7" id="KW-0067">ATP-binding</keyword>
<dbReference type="Gene3D" id="1.10.287.130">
    <property type="match status" value="1"/>
</dbReference>
<dbReference type="InterPro" id="IPR036890">
    <property type="entry name" value="HATPase_C_sf"/>
</dbReference>
<evidence type="ECO:0000256" key="8">
    <source>
        <dbReference type="ARBA" id="ARBA00023012"/>
    </source>
</evidence>
<evidence type="ECO:0000313" key="15">
    <source>
        <dbReference type="Proteomes" id="UP000422108"/>
    </source>
</evidence>
<dbReference type="Pfam" id="PF02518">
    <property type="entry name" value="HATPase_c"/>
    <property type="match status" value="1"/>
</dbReference>
<dbReference type="InterPro" id="IPR005467">
    <property type="entry name" value="His_kinase_dom"/>
</dbReference>
<accession>A0A5K8AA21</accession>
<evidence type="ECO:0000259" key="10">
    <source>
        <dbReference type="PROSITE" id="PS50109"/>
    </source>
</evidence>
<comment type="catalytic activity">
    <reaction evidence="1">
        <text>ATP + protein L-histidine = ADP + protein N-phospho-L-histidine.</text>
        <dbReference type="EC" id="2.7.13.3"/>
    </reaction>
</comment>
<dbReference type="PROSITE" id="PS50112">
    <property type="entry name" value="PAS"/>
    <property type="match status" value="2"/>
</dbReference>
<dbReference type="PANTHER" id="PTHR43065:SF46">
    <property type="entry name" value="C4-DICARBOXYLATE TRANSPORT SENSOR PROTEIN DCTB"/>
    <property type="match status" value="1"/>
</dbReference>
<organism evidence="14 15">
    <name type="scientific">Desulfosarcina ovata subsp. ovata</name>
    <dbReference type="NCBI Taxonomy" id="2752305"/>
    <lineage>
        <taxon>Bacteria</taxon>
        <taxon>Pseudomonadati</taxon>
        <taxon>Thermodesulfobacteriota</taxon>
        <taxon>Desulfobacteria</taxon>
        <taxon>Desulfobacterales</taxon>
        <taxon>Desulfosarcinaceae</taxon>
        <taxon>Desulfosarcina</taxon>
    </lineage>
</organism>
<keyword evidence="5" id="KW-0547">Nucleotide-binding</keyword>
<feature type="domain" description="PAC" evidence="13">
    <location>
        <begin position="492"/>
        <end position="544"/>
    </location>
</feature>
<feature type="domain" description="PAS" evidence="12">
    <location>
        <begin position="545"/>
        <end position="582"/>
    </location>
</feature>
<dbReference type="Pfam" id="PF08447">
    <property type="entry name" value="PAS_3"/>
    <property type="match status" value="1"/>
</dbReference>
<evidence type="ECO:0000259" key="13">
    <source>
        <dbReference type="PROSITE" id="PS50113"/>
    </source>
</evidence>
<proteinExistence type="predicted"/>
<dbReference type="SUPFAM" id="SSF52172">
    <property type="entry name" value="CheY-like"/>
    <property type="match status" value="1"/>
</dbReference>
<feature type="domain" description="PAS" evidence="12">
    <location>
        <begin position="411"/>
        <end position="485"/>
    </location>
</feature>
<dbReference type="CDD" id="cd00082">
    <property type="entry name" value="HisKA"/>
    <property type="match status" value="1"/>
</dbReference>
<dbReference type="EC" id="2.7.13.3" evidence="2"/>
<dbReference type="NCBIfam" id="TIGR00229">
    <property type="entry name" value="sensory_box"/>
    <property type="match status" value="1"/>
</dbReference>
<evidence type="ECO:0000313" key="14">
    <source>
        <dbReference type="EMBL" id="BBO89417.1"/>
    </source>
</evidence>
<keyword evidence="6" id="KW-0418">Kinase</keyword>
<keyword evidence="3 9" id="KW-0597">Phosphoprotein</keyword>
<protein>
    <recommendedName>
        <fullName evidence="2">histidine kinase</fullName>
        <ecNumber evidence="2">2.7.13.3</ecNumber>
    </recommendedName>
</protein>
<dbReference type="Gene3D" id="3.30.565.10">
    <property type="entry name" value="Histidine kinase-like ATPase, C-terminal domain"/>
    <property type="match status" value="1"/>
</dbReference>
<dbReference type="InterPro" id="IPR001789">
    <property type="entry name" value="Sig_transdc_resp-reg_receiver"/>
</dbReference>
<dbReference type="SMART" id="SM00387">
    <property type="entry name" value="HATPase_c"/>
    <property type="match status" value="1"/>
</dbReference>
<dbReference type="PROSITE" id="PS50109">
    <property type="entry name" value="HIS_KIN"/>
    <property type="match status" value="1"/>
</dbReference>
<dbReference type="PROSITE" id="PS50113">
    <property type="entry name" value="PAC"/>
    <property type="match status" value="1"/>
</dbReference>
<sequence>MSTTIHSPDDVVTVCPETGLPITSRPEWTHRRFGNDFWLTSRVIGDRIILNQPSGYAELEGLIESLKMTDTVIRSSIDSSTGYVHISDYSGMRGVSREARKYYIRYVEQREHLLGIAYFGVSPLFRIMINMAKRFSWVKCNVRITRDYATAISAAAQLLGGEPQLAAAEPRPRKQWAAGITEHFESGHHVLRCDRWRLALDGYTLTVEVIDRRIYHAISTGRMEAHHIASVDRLRERVRQMLGFDAGFPVLMSTTTGGQCSDRHVRTQYMDALKRWHARYPVKLYLLYDANWSVRTAAMLASPFMPFRVKTVSGFDAALAMADRVVGFAPVASPNALPTPDIPADSSVPEVRQLLQFIGDIDWERNGVTLPDHVDAAHPFRPVFDAIALIKGELDEVLQARHQAKAALRESQQRFEEVLRHSRDILFKRNLRQGTYDYVSDSVQELLGLSPQEIYEMGFSGVQALVHPDDRSRFIALSSQLMTGSDEARAGIGGLYRIRGKQGNYLWFSDKRAIVRDSEGRPVAVLGNLREITEQKLAEEERRSSHERLTTVLDSITAHIYVSDLQTFEILFMNRAMHDVFGDYPAGSRCFEFFRHASKACDGCIVDKLVDGQGHPTGVHIWEGQHPVKKCWYLNHDQAIRWVDGRMVRVQIAMDISRLKSLERERLEIAEQLRQTLKLEAVSTLAGGVAHNFNNLLMVVLGNLELLRMDMGENSDQLRRIDAAEKSATKAADLSSLMLTYVGQTKINPQPLDLNATLKKMVDLINTTVADSASLTLDINDGPTWIHADSAKVYQVITNLVTNAVEASGDQPLEIRLSVGAQYCDTAQLSRLAPGDRLPEGRYIWLRVSDNGRGMDPETLEKVFDPFFTTKFTGRGLGMAAVMGIMRAHRGGVRIDSRPDAGTAVTVYFPEREAVAALAPKTPPVDAATRRKQRGTALLVDDEPLVLELGSQMLELLGFDVITATDGVEALAEAEANAERIGIVLLDINMPRMGGRETLERLRAMGAAFPVLVTSGFTEFQVREKLGDVQVDGYINKPFRMDQLQEKISAVLDPSGR</sequence>
<dbReference type="GO" id="GO:0000155">
    <property type="term" value="F:phosphorelay sensor kinase activity"/>
    <property type="evidence" value="ECO:0007669"/>
    <property type="project" value="InterPro"/>
</dbReference>
<dbReference type="SMART" id="SM00448">
    <property type="entry name" value="REC"/>
    <property type="match status" value="1"/>
</dbReference>
<feature type="domain" description="Response regulatory" evidence="11">
    <location>
        <begin position="936"/>
        <end position="1052"/>
    </location>
</feature>
<evidence type="ECO:0000256" key="6">
    <source>
        <dbReference type="ARBA" id="ARBA00022777"/>
    </source>
</evidence>
<dbReference type="AlphaFoldDB" id="A0A5K8AA21"/>
<dbReference type="InterPro" id="IPR035965">
    <property type="entry name" value="PAS-like_dom_sf"/>
</dbReference>
<dbReference type="InterPro" id="IPR004358">
    <property type="entry name" value="Sig_transdc_His_kin-like_C"/>
</dbReference>
<dbReference type="Proteomes" id="UP000422108">
    <property type="component" value="Chromosome"/>
</dbReference>
<name>A0A5K8AA21_9BACT</name>
<dbReference type="SUPFAM" id="SSF55874">
    <property type="entry name" value="ATPase domain of HSP90 chaperone/DNA topoisomerase II/histidine kinase"/>
    <property type="match status" value="1"/>
</dbReference>
<feature type="modified residue" description="4-aspartylphosphate" evidence="9">
    <location>
        <position position="987"/>
    </location>
</feature>
<dbReference type="PROSITE" id="PS50110">
    <property type="entry name" value="RESPONSE_REGULATORY"/>
    <property type="match status" value="1"/>
</dbReference>
<evidence type="ECO:0000256" key="4">
    <source>
        <dbReference type="ARBA" id="ARBA00022679"/>
    </source>
</evidence>
<evidence type="ECO:0000256" key="2">
    <source>
        <dbReference type="ARBA" id="ARBA00012438"/>
    </source>
</evidence>
<evidence type="ECO:0000256" key="9">
    <source>
        <dbReference type="PROSITE-ProRule" id="PRU00169"/>
    </source>
</evidence>
<dbReference type="InterPro" id="IPR013655">
    <property type="entry name" value="PAS_fold_3"/>
</dbReference>
<evidence type="ECO:0000256" key="7">
    <source>
        <dbReference type="ARBA" id="ARBA00022840"/>
    </source>
</evidence>
<evidence type="ECO:0000259" key="11">
    <source>
        <dbReference type="PROSITE" id="PS50110"/>
    </source>
</evidence>
<evidence type="ECO:0000256" key="1">
    <source>
        <dbReference type="ARBA" id="ARBA00000085"/>
    </source>
</evidence>
<dbReference type="PRINTS" id="PR00344">
    <property type="entry name" value="BCTRLSENSOR"/>
</dbReference>
<evidence type="ECO:0000256" key="3">
    <source>
        <dbReference type="ARBA" id="ARBA00022553"/>
    </source>
</evidence>
<keyword evidence="15" id="KW-1185">Reference proteome</keyword>
<dbReference type="Gene3D" id="3.30.450.20">
    <property type="entry name" value="PAS domain"/>
    <property type="match status" value="2"/>
</dbReference>
<dbReference type="EMBL" id="AP021879">
    <property type="protein sequence ID" value="BBO89417.1"/>
    <property type="molecule type" value="Genomic_DNA"/>
</dbReference>
<dbReference type="InterPro" id="IPR003594">
    <property type="entry name" value="HATPase_dom"/>
</dbReference>
<keyword evidence="8" id="KW-0902">Two-component regulatory system</keyword>
<dbReference type="GO" id="GO:0005524">
    <property type="term" value="F:ATP binding"/>
    <property type="evidence" value="ECO:0007669"/>
    <property type="project" value="UniProtKB-KW"/>
</dbReference>
<dbReference type="InterPro" id="IPR000014">
    <property type="entry name" value="PAS"/>
</dbReference>
<dbReference type="Pfam" id="PF00072">
    <property type="entry name" value="Response_reg"/>
    <property type="match status" value="1"/>
</dbReference>
<evidence type="ECO:0000256" key="5">
    <source>
        <dbReference type="ARBA" id="ARBA00022741"/>
    </source>
</evidence>
<gene>
    <name evidence="14" type="ORF">DSCOOX_25970</name>
</gene>
<dbReference type="CDD" id="cd00130">
    <property type="entry name" value="PAS"/>
    <property type="match status" value="1"/>
</dbReference>
<dbReference type="InterPro" id="IPR003661">
    <property type="entry name" value="HisK_dim/P_dom"/>
</dbReference>
<dbReference type="InterPro" id="IPR011006">
    <property type="entry name" value="CheY-like_superfamily"/>
</dbReference>
<feature type="domain" description="Histidine kinase" evidence="10">
    <location>
        <begin position="688"/>
        <end position="913"/>
    </location>
</feature>
<dbReference type="SUPFAM" id="SSF55785">
    <property type="entry name" value="PYP-like sensor domain (PAS domain)"/>
    <property type="match status" value="2"/>
</dbReference>
<dbReference type="InterPro" id="IPR000700">
    <property type="entry name" value="PAS-assoc_C"/>
</dbReference>
<evidence type="ECO:0000259" key="12">
    <source>
        <dbReference type="PROSITE" id="PS50112"/>
    </source>
</evidence>
<dbReference type="CDD" id="cd00156">
    <property type="entry name" value="REC"/>
    <property type="match status" value="1"/>
</dbReference>
<keyword evidence="4" id="KW-0808">Transferase</keyword>
<dbReference type="PANTHER" id="PTHR43065">
    <property type="entry name" value="SENSOR HISTIDINE KINASE"/>
    <property type="match status" value="1"/>
</dbReference>
<dbReference type="Gene3D" id="3.40.50.2300">
    <property type="match status" value="1"/>
</dbReference>
<dbReference type="RefSeq" id="WP_155310620.1">
    <property type="nucleotide sequence ID" value="NZ_AP021879.1"/>
</dbReference>